<name>A0A348HBN2_9GAMM</name>
<organism evidence="2 3">
    <name type="scientific">Zymobacter palmae</name>
    <dbReference type="NCBI Taxonomy" id="33074"/>
    <lineage>
        <taxon>Bacteria</taxon>
        <taxon>Pseudomonadati</taxon>
        <taxon>Pseudomonadota</taxon>
        <taxon>Gammaproteobacteria</taxon>
        <taxon>Oceanospirillales</taxon>
        <taxon>Halomonadaceae</taxon>
        <taxon>Zymobacter group</taxon>
        <taxon>Zymobacter</taxon>
    </lineage>
</organism>
<accession>A0A348HBN2</accession>
<proteinExistence type="predicted"/>
<dbReference type="KEGG" id="zpl:ZBT109_0236"/>
<evidence type="ECO:0000313" key="3">
    <source>
        <dbReference type="Proteomes" id="UP000267342"/>
    </source>
</evidence>
<dbReference type="EMBL" id="AP018933">
    <property type="protein sequence ID" value="BBG29034.1"/>
    <property type="molecule type" value="Genomic_DNA"/>
</dbReference>
<feature type="transmembrane region" description="Helical" evidence="1">
    <location>
        <begin position="148"/>
        <end position="169"/>
    </location>
</feature>
<protein>
    <submittedName>
        <fullName evidence="2">Mu-like prophage protein gp37</fullName>
    </submittedName>
</protein>
<sequence>MGSGRRRCSTERRLSRYLGAFRANIQYQRMVDQFVATLFGQFALTALDFRIKKLNNLAAFKTQHMIVMIFGRHFKDSVPAIEIVTHNQTGGFELSQHTVNRGKPYIFTGIQQRLVNVFCAQVQLFFFSRSFENLKDFKTRERYLQASLAQFMILVGHGLTFAVTLGIGYDQARQTIGKVEIKCKTRSGS</sequence>
<reference evidence="2 3" key="1">
    <citation type="submission" date="2018-09" db="EMBL/GenBank/DDBJ databases">
        <title>Zymobacter palmae IAM14233 (=T109) whole genome analysis.</title>
        <authorList>
            <person name="Yanase H."/>
        </authorList>
    </citation>
    <scope>NUCLEOTIDE SEQUENCE [LARGE SCALE GENOMIC DNA]</scope>
    <source>
        <strain evidence="2 3">IAM14233</strain>
    </source>
</reference>
<dbReference type="AlphaFoldDB" id="A0A348HBN2"/>
<dbReference type="Proteomes" id="UP000267342">
    <property type="component" value="Chromosome"/>
</dbReference>
<keyword evidence="3" id="KW-1185">Reference proteome</keyword>
<evidence type="ECO:0000313" key="2">
    <source>
        <dbReference type="EMBL" id="BBG29034.1"/>
    </source>
</evidence>
<keyword evidence="1" id="KW-0472">Membrane</keyword>
<gene>
    <name evidence="2" type="ORF">ZBT109_0236</name>
</gene>
<keyword evidence="1" id="KW-1133">Transmembrane helix</keyword>
<keyword evidence="1" id="KW-0812">Transmembrane</keyword>
<evidence type="ECO:0000256" key="1">
    <source>
        <dbReference type="SAM" id="Phobius"/>
    </source>
</evidence>
<dbReference type="AntiFam" id="ANF00190">
    <property type="entry name" value="Shadow ORF (opposite fur)"/>
</dbReference>